<accession>A0A4P6UR11</accession>
<evidence type="ECO:0000256" key="6">
    <source>
        <dbReference type="ARBA" id="ARBA00023004"/>
    </source>
</evidence>
<feature type="domain" description="2Fe-2S ferredoxin-type" evidence="9">
    <location>
        <begin position="22"/>
        <end position="93"/>
    </location>
</feature>
<dbReference type="PANTHER" id="PTHR43112">
    <property type="entry name" value="FERREDOXIN"/>
    <property type="match status" value="1"/>
</dbReference>
<dbReference type="Gene3D" id="3.10.20.30">
    <property type="match status" value="1"/>
</dbReference>
<dbReference type="InterPro" id="IPR036010">
    <property type="entry name" value="2Fe-2S_ferredoxin-like_sf"/>
</dbReference>
<keyword evidence="6" id="KW-0408">Iron</keyword>
<dbReference type="SUPFAM" id="SSF54292">
    <property type="entry name" value="2Fe-2S ferredoxin-like"/>
    <property type="match status" value="1"/>
</dbReference>
<evidence type="ECO:0000259" key="9">
    <source>
        <dbReference type="Pfam" id="PF00111"/>
    </source>
</evidence>
<evidence type="ECO:0000256" key="5">
    <source>
        <dbReference type="ARBA" id="ARBA00022982"/>
    </source>
</evidence>
<evidence type="ECO:0000313" key="11">
    <source>
        <dbReference type="Proteomes" id="UP000292939"/>
    </source>
</evidence>
<evidence type="ECO:0000256" key="1">
    <source>
        <dbReference type="ARBA" id="ARBA00007874"/>
    </source>
</evidence>
<name>A0A4P6UR11_9BURK</name>
<protein>
    <submittedName>
        <fullName evidence="10">Ferredoxin</fullName>
    </submittedName>
</protein>
<organism evidence="10 11">
    <name type="scientific">Hylemonella gracilis</name>
    <dbReference type="NCBI Taxonomy" id="80880"/>
    <lineage>
        <taxon>Bacteria</taxon>
        <taxon>Pseudomonadati</taxon>
        <taxon>Pseudomonadota</taxon>
        <taxon>Betaproteobacteria</taxon>
        <taxon>Burkholderiales</taxon>
        <taxon>Comamonadaceae</taxon>
        <taxon>Hylemonella</taxon>
    </lineage>
</organism>
<dbReference type="PANTHER" id="PTHR43112:SF3">
    <property type="entry name" value="FERREDOXIN-2, CHLOROPLASTIC"/>
    <property type="match status" value="1"/>
</dbReference>
<evidence type="ECO:0000256" key="8">
    <source>
        <dbReference type="ARBA" id="ARBA00034078"/>
    </source>
</evidence>
<keyword evidence="2" id="KW-0813">Transport</keyword>
<keyword evidence="4" id="KW-0479">Metal-binding</keyword>
<evidence type="ECO:0000313" key="10">
    <source>
        <dbReference type="EMBL" id="QBK06655.1"/>
    </source>
</evidence>
<dbReference type="OrthoDB" id="9806195at2"/>
<dbReference type="GO" id="GO:0051537">
    <property type="term" value="F:2 iron, 2 sulfur cluster binding"/>
    <property type="evidence" value="ECO:0007669"/>
    <property type="project" value="UniProtKB-KW"/>
</dbReference>
<dbReference type="InterPro" id="IPR001041">
    <property type="entry name" value="2Fe-2S_ferredoxin-type"/>
</dbReference>
<keyword evidence="5" id="KW-0249">Electron transport</keyword>
<dbReference type="RefSeq" id="WP_131281683.1">
    <property type="nucleotide sequence ID" value="NZ_CP031395.1"/>
</dbReference>
<keyword evidence="3" id="KW-0001">2Fe-2S</keyword>
<dbReference type="Proteomes" id="UP000292939">
    <property type="component" value="Chromosome"/>
</dbReference>
<dbReference type="EMBL" id="CP031395">
    <property type="protein sequence ID" value="QBK06655.1"/>
    <property type="molecule type" value="Genomic_DNA"/>
</dbReference>
<gene>
    <name evidence="10" type="ORF">DW355_16250</name>
</gene>
<comment type="similarity">
    <text evidence="1">Belongs to the 2Fe2S plant-type ferredoxin family.</text>
</comment>
<sequence>MNAPFTRQRHQGLCQDAFDPEQHQTFEAWNDRPLLHSMEAAAIPWPSSCRNGTCRTCVGRLLDGQVRYEIEWPGLSREEKEEGYVLPCAAYPCSDVVLREGY</sequence>
<evidence type="ECO:0000256" key="7">
    <source>
        <dbReference type="ARBA" id="ARBA00023014"/>
    </source>
</evidence>
<comment type="cofactor">
    <cofactor evidence="8">
        <name>[2Fe-2S] cluster</name>
        <dbReference type="ChEBI" id="CHEBI:190135"/>
    </cofactor>
</comment>
<evidence type="ECO:0000256" key="2">
    <source>
        <dbReference type="ARBA" id="ARBA00022448"/>
    </source>
</evidence>
<evidence type="ECO:0000256" key="3">
    <source>
        <dbReference type="ARBA" id="ARBA00022714"/>
    </source>
</evidence>
<dbReference type="CDD" id="cd00207">
    <property type="entry name" value="fer2"/>
    <property type="match status" value="1"/>
</dbReference>
<dbReference type="GO" id="GO:0046872">
    <property type="term" value="F:metal ion binding"/>
    <property type="evidence" value="ECO:0007669"/>
    <property type="project" value="UniProtKB-KW"/>
</dbReference>
<reference evidence="10 11" key="1">
    <citation type="submission" date="2018-07" db="EMBL/GenBank/DDBJ databases">
        <title>Exploring interactions and the metabolic potential of the ultra-small soil bacteria Hylemonella gracilis.</title>
        <authorList>
            <person name="Tyc O."/>
            <person name="Kulkarni P."/>
            <person name="Gawehns F."/>
            <person name="Hundscheid M."/>
            <person name="Zweers H."/>
            <person name="Garbeva P."/>
        </authorList>
    </citation>
    <scope>NUCLEOTIDE SEQUENCE [LARGE SCALE GENOMIC DNA]</scope>
    <source>
        <strain evidence="10 11">NS1</strain>
    </source>
</reference>
<dbReference type="AlphaFoldDB" id="A0A4P6UR11"/>
<proteinExistence type="inferred from homology"/>
<keyword evidence="7" id="KW-0411">Iron-sulfur</keyword>
<dbReference type="KEGG" id="hgr:DW355_16250"/>
<dbReference type="InterPro" id="IPR012675">
    <property type="entry name" value="Beta-grasp_dom_sf"/>
</dbReference>
<evidence type="ECO:0000256" key="4">
    <source>
        <dbReference type="ARBA" id="ARBA00022723"/>
    </source>
</evidence>
<dbReference type="Pfam" id="PF00111">
    <property type="entry name" value="Fer2"/>
    <property type="match status" value="1"/>
</dbReference>